<dbReference type="Gene3D" id="3.30.300.130">
    <property type="entry name" value="Fe-S cluster assembly (FSCA)"/>
    <property type="match status" value="1"/>
</dbReference>
<name>A0ABS0QWT7_9BIFI</name>
<dbReference type="PANTHER" id="PTHR42831:SF1">
    <property type="entry name" value="FE-S PROTEIN MATURATION AUXILIARY FACTOR YITW"/>
    <property type="match status" value="1"/>
</dbReference>
<evidence type="ECO:0000313" key="3">
    <source>
        <dbReference type="EMBL" id="MBI0106340.1"/>
    </source>
</evidence>
<feature type="domain" description="MIP18 family-like" evidence="2">
    <location>
        <begin position="136"/>
        <end position="199"/>
    </location>
</feature>
<protein>
    <submittedName>
        <fullName evidence="3">Metal-sulfur cluster assembly factor</fullName>
    </submittedName>
</protein>
<evidence type="ECO:0000313" key="4">
    <source>
        <dbReference type="Proteomes" id="UP000766153"/>
    </source>
</evidence>
<dbReference type="InterPro" id="IPR034904">
    <property type="entry name" value="FSCA_dom_sf"/>
</dbReference>
<dbReference type="Pfam" id="PF01883">
    <property type="entry name" value="FeS_assembly_P"/>
    <property type="match status" value="1"/>
</dbReference>
<dbReference type="EMBL" id="JACFRB010000002">
    <property type="protein sequence ID" value="MBI0106340.1"/>
    <property type="molecule type" value="Genomic_DNA"/>
</dbReference>
<proteinExistence type="predicted"/>
<dbReference type="InterPro" id="IPR052339">
    <property type="entry name" value="Fe-S_Maturation_MIP18"/>
</dbReference>
<feature type="compositionally biased region" description="Low complexity" evidence="1">
    <location>
        <begin position="82"/>
        <end position="104"/>
    </location>
</feature>
<sequence length="240" mass="25174">MSGNTNLVPEPQDSILASVGRAISDPGTAQALASNPLGAETVLKSAEGGSMRQVDGQADRKSNLAKSEDQGVDQATSEASPEGGSAEQGSNAESSASASGANGEKTADRNADDAEATAEEAIPLKAVDDIGRATAEDVREALHQVIDPELGIDVVDLGLVYGIEIDELGRAIITMTLTTPACPLTDLIEDQCASVLAGLVEEFRIDWTWSPRWTLDMITPDGREQLAAIGFNFENMPTYQ</sequence>
<dbReference type="RefSeq" id="WP_198208498.1">
    <property type="nucleotide sequence ID" value="NZ_JACFRB010000002.1"/>
</dbReference>
<reference evidence="3 4" key="1">
    <citation type="submission" date="2020-07" db="EMBL/GenBank/DDBJ databases">
        <title>Isolated bacteria genomes of Apis mellifera.</title>
        <authorList>
            <person name="Wu J."/>
            <person name="Zheng H."/>
        </authorList>
    </citation>
    <scope>NUCLEOTIDE SEQUENCE [LARGE SCALE GENOMIC DNA]</scope>
    <source>
        <strain evidence="3 4">B14448H7</strain>
    </source>
</reference>
<dbReference type="Proteomes" id="UP000766153">
    <property type="component" value="Unassembled WGS sequence"/>
</dbReference>
<feature type="compositionally biased region" description="Basic and acidic residues" evidence="1">
    <location>
        <begin position="57"/>
        <end position="69"/>
    </location>
</feature>
<evidence type="ECO:0000256" key="1">
    <source>
        <dbReference type="SAM" id="MobiDB-lite"/>
    </source>
</evidence>
<feature type="region of interest" description="Disordered" evidence="1">
    <location>
        <begin position="43"/>
        <end position="120"/>
    </location>
</feature>
<dbReference type="InterPro" id="IPR002744">
    <property type="entry name" value="MIP18-like"/>
</dbReference>
<comment type="caution">
    <text evidence="3">The sequence shown here is derived from an EMBL/GenBank/DDBJ whole genome shotgun (WGS) entry which is preliminary data.</text>
</comment>
<evidence type="ECO:0000259" key="2">
    <source>
        <dbReference type="Pfam" id="PF01883"/>
    </source>
</evidence>
<dbReference type="SUPFAM" id="SSF117916">
    <property type="entry name" value="Fe-S cluster assembly (FSCA) domain-like"/>
    <property type="match status" value="1"/>
</dbReference>
<gene>
    <name evidence="3" type="ORF">H3T91_07525</name>
</gene>
<keyword evidence="4" id="KW-1185">Reference proteome</keyword>
<organism evidence="3 4">
    <name type="scientific">Bifidobacterium polysaccharolyticum</name>
    <dbReference type="NCBI Taxonomy" id="2750967"/>
    <lineage>
        <taxon>Bacteria</taxon>
        <taxon>Bacillati</taxon>
        <taxon>Actinomycetota</taxon>
        <taxon>Actinomycetes</taxon>
        <taxon>Bifidobacteriales</taxon>
        <taxon>Bifidobacteriaceae</taxon>
        <taxon>Bifidobacterium</taxon>
    </lineage>
</organism>
<dbReference type="PANTHER" id="PTHR42831">
    <property type="entry name" value="FE-S PROTEIN MATURATION AUXILIARY FACTOR YITW"/>
    <property type="match status" value="1"/>
</dbReference>
<accession>A0ABS0QWT7</accession>